<feature type="transmembrane region" description="Helical" evidence="5">
    <location>
        <begin position="305"/>
        <end position="324"/>
    </location>
</feature>
<evidence type="ECO:0000256" key="5">
    <source>
        <dbReference type="SAM" id="Phobius"/>
    </source>
</evidence>
<dbReference type="PIRSF" id="PIRSF005690">
    <property type="entry name" value="GerBA"/>
    <property type="match status" value="1"/>
</dbReference>
<dbReference type="InterPro" id="IPR050768">
    <property type="entry name" value="UPF0353/GerABKA_families"/>
</dbReference>
<dbReference type="AlphaFoldDB" id="A0A3S2TVK4"/>
<comment type="subcellular location">
    <subcellularLocation>
        <location evidence="4">Cell membrane</location>
    </subcellularLocation>
    <subcellularLocation>
        <location evidence="1">Membrane</location>
        <topology evidence="1">Multi-pass membrane protein</topology>
    </subcellularLocation>
</comment>
<dbReference type="RefSeq" id="WP_127737568.1">
    <property type="nucleotide sequence ID" value="NZ_CAJCKN010000036.1"/>
</dbReference>
<dbReference type="GO" id="GO:0009847">
    <property type="term" value="P:spore germination"/>
    <property type="evidence" value="ECO:0007669"/>
    <property type="project" value="UniProtKB-UniRule"/>
</dbReference>
<dbReference type="PANTHER" id="PTHR22550">
    <property type="entry name" value="SPORE GERMINATION PROTEIN"/>
    <property type="match status" value="1"/>
</dbReference>
<comment type="similarity">
    <text evidence="2 4">Belongs to the GerABKA family.</text>
</comment>
<dbReference type="Pfam" id="PF03323">
    <property type="entry name" value="GerA"/>
    <property type="match status" value="1"/>
</dbReference>
<name>A0A3S2TVK4_9BACI</name>
<feature type="transmembrane region" description="Helical" evidence="5">
    <location>
        <begin position="400"/>
        <end position="420"/>
    </location>
</feature>
<dbReference type="EMBL" id="RZTZ01000002">
    <property type="protein sequence ID" value="RVT65349.1"/>
    <property type="molecule type" value="Genomic_DNA"/>
</dbReference>
<protein>
    <submittedName>
        <fullName evidence="6">Spore germination protein</fullName>
    </submittedName>
</protein>
<dbReference type="PANTHER" id="PTHR22550:SF9">
    <property type="entry name" value="STAGE V SPORULATION PROTEIN AF"/>
    <property type="match status" value="1"/>
</dbReference>
<feature type="transmembrane region" description="Helical" evidence="5">
    <location>
        <begin position="427"/>
        <end position="450"/>
    </location>
</feature>
<keyword evidence="3 4" id="KW-0472">Membrane</keyword>
<reference evidence="6 7" key="1">
    <citation type="submission" date="2019-01" db="EMBL/GenBank/DDBJ databases">
        <title>Bacillus sp. M5HDSG1-1, whole genome shotgun sequence.</title>
        <authorList>
            <person name="Tuo L."/>
        </authorList>
    </citation>
    <scope>NUCLEOTIDE SEQUENCE [LARGE SCALE GENOMIC DNA]</scope>
    <source>
        <strain evidence="6 7">M5HDSG1-1</strain>
    </source>
</reference>
<proteinExistence type="inferred from homology"/>
<dbReference type="InterPro" id="IPR004995">
    <property type="entry name" value="Spore_Ger"/>
</dbReference>
<gene>
    <name evidence="6" type="ORF">EM808_07555</name>
</gene>
<keyword evidence="7" id="KW-1185">Reference proteome</keyword>
<evidence type="ECO:0000313" key="7">
    <source>
        <dbReference type="Proteomes" id="UP000288024"/>
    </source>
</evidence>
<sequence>MSNETKDKEKKSKETKEMTTIFKKLTDVEKYMQDRVGLGVSFDLGVRKISVLHHEVNVYYVNGLVDSVIISNLLEQLLFLNDEERVHQSEDFFKIIENQLVHHQVQPLEKMDELVDQVLSGLIVAVMEGYNQGLAIDVRSYPGRTPQEPDTEKVIRGSRDGFVENIIINTAITRRRIRDERLRFEILKVGERSKTDVAIGYIRDIADPDLVDIIKKELENIDVDGISMADKTIEEFLLKQGYNPYPLVRYTERADVTANHLLEGHVVIYVDTSPSVIITPATFFHHLQHAEEYRQAPMVGTFVRWVRFLGVIASLFFLPLWFLVTLEPSLLPEKLAFIGPTERTHLPIIVQLFIADLGLEFLRIAAIHTPTPLSTAMGLIAAVMIGQIAIDVGLFVPEVILYVSVAAIGNFATPSYELGIANKLVRFILLILVAIFHTPGFVVGCTLYVLFLASLRTLNVPYLWPFIPFYPKALANILIRRTVPGSKLRPSHAHAQDRNK</sequence>
<evidence type="ECO:0000256" key="3">
    <source>
        <dbReference type="ARBA" id="ARBA00023136"/>
    </source>
</evidence>
<keyword evidence="5" id="KW-1133">Transmembrane helix</keyword>
<evidence type="ECO:0000256" key="1">
    <source>
        <dbReference type="ARBA" id="ARBA00004141"/>
    </source>
</evidence>
<comment type="caution">
    <text evidence="6">The sequence shown here is derived from an EMBL/GenBank/DDBJ whole genome shotgun (WGS) entry which is preliminary data.</text>
</comment>
<dbReference type="GO" id="GO:0005886">
    <property type="term" value="C:plasma membrane"/>
    <property type="evidence" value="ECO:0007669"/>
    <property type="project" value="UniProtKB-SubCell"/>
</dbReference>
<keyword evidence="5" id="KW-0812">Transmembrane</keyword>
<feature type="transmembrane region" description="Helical" evidence="5">
    <location>
        <begin position="462"/>
        <end position="479"/>
    </location>
</feature>
<evidence type="ECO:0000256" key="4">
    <source>
        <dbReference type="PIRNR" id="PIRNR005690"/>
    </source>
</evidence>
<dbReference type="Proteomes" id="UP000288024">
    <property type="component" value="Unassembled WGS sequence"/>
</dbReference>
<evidence type="ECO:0000313" key="6">
    <source>
        <dbReference type="EMBL" id="RVT65349.1"/>
    </source>
</evidence>
<accession>A0A3S2TVK4</accession>
<organism evidence="6 7">
    <name type="scientific">Niallia taxi</name>
    <dbReference type="NCBI Taxonomy" id="2499688"/>
    <lineage>
        <taxon>Bacteria</taxon>
        <taxon>Bacillati</taxon>
        <taxon>Bacillota</taxon>
        <taxon>Bacilli</taxon>
        <taxon>Bacillales</taxon>
        <taxon>Bacillaceae</taxon>
        <taxon>Niallia</taxon>
    </lineage>
</organism>
<evidence type="ECO:0000256" key="2">
    <source>
        <dbReference type="ARBA" id="ARBA00005278"/>
    </source>
</evidence>
<feature type="transmembrane region" description="Helical" evidence="5">
    <location>
        <begin position="344"/>
        <end position="362"/>
    </location>
</feature>
<feature type="transmembrane region" description="Helical" evidence="5">
    <location>
        <begin position="374"/>
        <end position="394"/>
    </location>
</feature>